<gene>
    <name evidence="7" type="ORF">FPHYL_7042</name>
</gene>
<feature type="region of interest" description="Disordered" evidence="5">
    <location>
        <begin position="624"/>
        <end position="647"/>
    </location>
</feature>
<reference evidence="7 8" key="1">
    <citation type="submission" date="2020-05" db="EMBL/GenBank/DDBJ databases">
        <title>Identification and distribution of gene clusters putatively required for synthesis of sphingolipid metabolism inhibitors in phylogenetically diverse species of the filamentous fungus Fusarium.</title>
        <authorList>
            <person name="Kim H.-S."/>
            <person name="Busman M."/>
            <person name="Brown D.W."/>
            <person name="Divon H."/>
            <person name="Uhlig S."/>
            <person name="Proctor R.H."/>
        </authorList>
    </citation>
    <scope>NUCLEOTIDE SEQUENCE [LARGE SCALE GENOMIC DNA]</scope>
    <source>
        <strain evidence="7 8">NRRL 13617</strain>
    </source>
</reference>
<evidence type="ECO:0000313" key="8">
    <source>
        <dbReference type="Proteomes" id="UP000582016"/>
    </source>
</evidence>
<feature type="DNA-binding region" description="Homeobox" evidence="4">
    <location>
        <begin position="150"/>
        <end position="204"/>
    </location>
</feature>
<comment type="subcellular location">
    <subcellularLocation>
        <location evidence="4">Nucleus</location>
    </subcellularLocation>
</comment>
<dbReference type="InterPro" id="IPR001356">
    <property type="entry name" value="HD"/>
</dbReference>
<dbReference type="GO" id="GO:0005634">
    <property type="term" value="C:nucleus"/>
    <property type="evidence" value="ECO:0007669"/>
    <property type="project" value="UniProtKB-SubCell"/>
</dbReference>
<dbReference type="Gene3D" id="1.10.10.60">
    <property type="entry name" value="Homeodomain-like"/>
    <property type="match status" value="1"/>
</dbReference>
<evidence type="ECO:0000313" key="7">
    <source>
        <dbReference type="EMBL" id="KAF5559593.1"/>
    </source>
</evidence>
<dbReference type="SMART" id="SM00389">
    <property type="entry name" value="HOX"/>
    <property type="match status" value="1"/>
</dbReference>
<feature type="compositionally biased region" description="Low complexity" evidence="5">
    <location>
        <begin position="1"/>
        <end position="11"/>
    </location>
</feature>
<comment type="caution">
    <text evidence="7">The sequence shown here is derived from an EMBL/GenBank/DDBJ whole genome shotgun (WGS) entry which is preliminary data.</text>
</comment>
<accession>A0A8H5JSJ5</accession>
<dbReference type="CDD" id="cd00086">
    <property type="entry name" value="homeodomain"/>
    <property type="match status" value="1"/>
</dbReference>
<evidence type="ECO:0000256" key="3">
    <source>
        <dbReference type="ARBA" id="ARBA00023242"/>
    </source>
</evidence>
<dbReference type="SUPFAM" id="SSF46689">
    <property type="entry name" value="Homeodomain-like"/>
    <property type="match status" value="1"/>
</dbReference>
<feature type="region of interest" description="Disordered" evidence="5">
    <location>
        <begin position="1"/>
        <end position="30"/>
    </location>
</feature>
<proteinExistence type="predicted"/>
<protein>
    <recommendedName>
        <fullName evidence="6">Homeobox domain-containing protein</fullName>
    </recommendedName>
</protein>
<dbReference type="GO" id="GO:0003677">
    <property type="term" value="F:DNA binding"/>
    <property type="evidence" value="ECO:0007669"/>
    <property type="project" value="UniProtKB-UniRule"/>
</dbReference>
<evidence type="ECO:0000259" key="6">
    <source>
        <dbReference type="PROSITE" id="PS50071"/>
    </source>
</evidence>
<evidence type="ECO:0000256" key="1">
    <source>
        <dbReference type="ARBA" id="ARBA00023125"/>
    </source>
</evidence>
<dbReference type="InterPro" id="IPR050224">
    <property type="entry name" value="TALE_homeobox"/>
</dbReference>
<dbReference type="InterPro" id="IPR008422">
    <property type="entry name" value="KN_HD"/>
</dbReference>
<dbReference type="AlphaFoldDB" id="A0A8H5JSJ5"/>
<evidence type="ECO:0000256" key="2">
    <source>
        <dbReference type="ARBA" id="ARBA00023155"/>
    </source>
</evidence>
<name>A0A8H5JSJ5_9HYPO</name>
<evidence type="ECO:0000256" key="4">
    <source>
        <dbReference type="PROSITE-ProRule" id="PRU00108"/>
    </source>
</evidence>
<keyword evidence="2 4" id="KW-0371">Homeobox</keyword>
<feature type="region of interest" description="Disordered" evidence="5">
    <location>
        <begin position="119"/>
        <end position="144"/>
    </location>
</feature>
<dbReference type="EMBL" id="JAAOAQ010000254">
    <property type="protein sequence ID" value="KAF5559593.1"/>
    <property type="molecule type" value="Genomic_DNA"/>
</dbReference>
<feature type="region of interest" description="Disordered" evidence="5">
    <location>
        <begin position="198"/>
        <end position="251"/>
    </location>
</feature>
<dbReference type="OrthoDB" id="10056939at2759"/>
<organism evidence="7 8">
    <name type="scientific">Fusarium phyllophilum</name>
    <dbReference type="NCBI Taxonomy" id="47803"/>
    <lineage>
        <taxon>Eukaryota</taxon>
        <taxon>Fungi</taxon>
        <taxon>Dikarya</taxon>
        <taxon>Ascomycota</taxon>
        <taxon>Pezizomycotina</taxon>
        <taxon>Sordariomycetes</taxon>
        <taxon>Hypocreomycetidae</taxon>
        <taxon>Hypocreales</taxon>
        <taxon>Nectriaceae</taxon>
        <taxon>Fusarium</taxon>
        <taxon>Fusarium fujikuroi species complex</taxon>
    </lineage>
</organism>
<feature type="domain" description="Homeobox" evidence="6">
    <location>
        <begin position="148"/>
        <end position="203"/>
    </location>
</feature>
<dbReference type="Pfam" id="PF05920">
    <property type="entry name" value="Homeobox_KN"/>
    <property type="match status" value="1"/>
</dbReference>
<keyword evidence="3 4" id="KW-0539">Nucleus</keyword>
<feature type="compositionally biased region" description="Pro residues" evidence="5">
    <location>
        <begin position="133"/>
        <end position="143"/>
    </location>
</feature>
<keyword evidence="8" id="KW-1185">Reference proteome</keyword>
<evidence type="ECO:0000256" key="5">
    <source>
        <dbReference type="SAM" id="MobiDB-lite"/>
    </source>
</evidence>
<keyword evidence="1 4" id="KW-0238">DNA-binding</keyword>
<dbReference type="PROSITE" id="PS50071">
    <property type="entry name" value="HOMEOBOX_2"/>
    <property type="match status" value="1"/>
</dbReference>
<dbReference type="PANTHER" id="PTHR11850">
    <property type="entry name" value="HOMEOBOX PROTEIN TRANSCRIPTION FACTORS"/>
    <property type="match status" value="1"/>
</dbReference>
<dbReference type="Proteomes" id="UP000582016">
    <property type="component" value="Unassembled WGS sequence"/>
</dbReference>
<sequence>MRVDNVDTGDTNDTEHPAPPDATSSGEPFLDFDALAFDPGTLESNAYEPAFENVLEENEFEFNFDDLWSADMTQLPLAADDADFTQTHQLQGDTSLQHDGLQRPGTDQLALNFGDLMRNVSESPSSTRSPSILTPPIPSPLPPKIGHRFTLDAIRSLKDWFARNTDNPYPNEEEKNMLELQTGLTRTQITNWLANARRRRTTTDNGTQTASGKSGKVPSEYTPTRAGTPIPRRRSEKGMHPLQRWVDSPPENEPAAVSAIARAMASGELVTSTGSMTGSVMRIHYICLWNDGSVPLMAQQPRIQILAKSFAYFAMGCTMNNWVGDWGFEDDILKTIEKALPPYLVELERGTPFPFAASGKPPDSPRSAYELITLELAYFISNHSDTVGSLPTHESLQLEACRIMFASEVTFPEANLDSHGSPSWFRDLLLSSDEIAQQARFAPIRSSTESRLSVLRVKGKNSLFEECPLESRLQAFMRDQRMRGLSEVPDGELQKEAGRIVMQMESELQTKPEFVANWLIGFLYNSTNWISEFRRRADLMSGDDSWKLPSPSNIAWYTEPTSVRAQHDLSWVNNSSLFDGDDWSFGEQPGPSGASMAWRANEPDKNADQSTFDASLDDFTWLWSDDKSPPKIPQTTPSPGAEGESGLRPTWLGPGIYVLNDPNHLPWFAREMKRWVKAAMSPNNPICHVPSDEELRHQARCLLYNDDDPWNQTPADHAQWLEMFKKEVGII</sequence>
<dbReference type="InterPro" id="IPR009057">
    <property type="entry name" value="Homeodomain-like_sf"/>
</dbReference>
<dbReference type="GO" id="GO:0006355">
    <property type="term" value="P:regulation of DNA-templated transcription"/>
    <property type="evidence" value="ECO:0007669"/>
    <property type="project" value="InterPro"/>
</dbReference>
<feature type="compositionally biased region" description="Low complexity" evidence="5">
    <location>
        <begin position="123"/>
        <end position="132"/>
    </location>
</feature>